<dbReference type="EMBL" id="BAAARE010000006">
    <property type="protein sequence ID" value="GAA2479649.1"/>
    <property type="molecule type" value="Genomic_DNA"/>
</dbReference>
<keyword evidence="3" id="KW-1185">Reference proteome</keyword>
<name>A0ABN3LBX0_9MICO</name>
<dbReference type="Proteomes" id="UP001500730">
    <property type="component" value="Unassembled WGS sequence"/>
</dbReference>
<gene>
    <name evidence="2" type="ORF">GCM10009858_16530</name>
</gene>
<organism evidence="2 3">
    <name type="scientific">Terrabacter carboxydivorans</name>
    <dbReference type="NCBI Taxonomy" id="619730"/>
    <lineage>
        <taxon>Bacteria</taxon>
        <taxon>Bacillati</taxon>
        <taxon>Actinomycetota</taxon>
        <taxon>Actinomycetes</taxon>
        <taxon>Micrococcales</taxon>
        <taxon>Intrasporangiaceae</taxon>
        <taxon>Terrabacter</taxon>
    </lineage>
</organism>
<protein>
    <recommendedName>
        <fullName evidence="4">DUF222 domain-containing protein</fullName>
    </recommendedName>
</protein>
<evidence type="ECO:0008006" key="4">
    <source>
        <dbReference type="Google" id="ProtNLM"/>
    </source>
</evidence>
<evidence type="ECO:0000313" key="3">
    <source>
        <dbReference type="Proteomes" id="UP001500730"/>
    </source>
</evidence>
<feature type="region of interest" description="Disordered" evidence="1">
    <location>
        <begin position="524"/>
        <end position="549"/>
    </location>
</feature>
<evidence type="ECO:0000313" key="2">
    <source>
        <dbReference type="EMBL" id="GAA2479649.1"/>
    </source>
</evidence>
<comment type="caution">
    <text evidence="2">The sequence shown here is derived from an EMBL/GenBank/DDBJ whole genome shotgun (WGS) entry which is preliminary data.</text>
</comment>
<dbReference type="CDD" id="cd00085">
    <property type="entry name" value="HNHc"/>
    <property type="match status" value="1"/>
</dbReference>
<proteinExistence type="predicted"/>
<dbReference type="InterPro" id="IPR003615">
    <property type="entry name" value="HNH_nuc"/>
</dbReference>
<evidence type="ECO:0000256" key="1">
    <source>
        <dbReference type="SAM" id="MobiDB-lite"/>
    </source>
</evidence>
<accession>A0ABN3LBX0</accession>
<sequence>MFDWSMDDSTTGADARPLTALHEVDGTLELERLADLFRSRASRREPVRQRDLPLLERTLRKHVAESLLTHLVPALVGELLDAVADDLSPRAEQEPLTQLEAQADAELRVVESVERCKAVLDAVGLEALARLRSTIESSELARFADLGRKRPAGWIDADELTAMEVCTATGLGAHDVRARLALATAPTPGAASLRGRLQRGAVSLYRACTIQSEIAALPLECGPDVVDATLRPKDGAPPSPALFRQRLTRACLAADREAADRRRRARCRRGAHAQIDRDGLGVLNLVNDADKVVAAMERVDAIARAARAAGDPRDLDSLRADIITDTLMFGWPQSPACGGTREPATTSKDTSPAARDWFERLGRRPAAVVRLVVPWSTAVGLTDAPCEVVGHGWVTADHARQMMLNDGATWQRLGVDAESGAARQLEPRAYRPTATMRAQVEAVDGTCRAPGCTVPAARCDLDHDIPWPHGPTEVTNLTSKHRHHHNVHTHGHWLVRREGDRVRWRTKAARIYDSYPKDWLEAVRDADPVSPPVVNTAGPRSSRDDPPPF</sequence>
<reference evidence="2 3" key="1">
    <citation type="journal article" date="2019" name="Int. J. Syst. Evol. Microbiol.">
        <title>The Global Catalogue of Microorganisms (GCM) 10K type strain sequencing project: providing services to taxonomists for standard genome sequencing and annotation.</title>
        <authorList>
            <consortium name="The Broad Institute Genomics Platform"/>
            <consortium name="The Broad Institute Genome Sequencing Center for Infectious Disease"/>
            <person name="Wu L."/>
            <person name="Ma J."/>
        </authorList>
    </citation>
    <scope>NUCLEOTIDE SEQUENCE [LARGE SCALE GENOMIC DNA]</scope>
    <source>
        <strain evidence="2 3">JCM 16259</strain>
    </source>
</reference>